<evidence type="ECO:0000256" key="5">
    <source>
        <dbReference type="SAM" id="MobiDB-lite"/>
    </source>
</evidence>
<name>A0A0D0VPW4_CRYGA</name>
<feature type="domain" description="Dystroglycan-type cadherin-like" evidence="8">
    <location>
        <begin position="19"/>
        <end position="113"/>
    </location>
</feature>
<feature type="signal peptide" evidence="7">
    <location>
        <begin position="1"/>
        <end position="16"/>
    </location>
</feature>
<dbReference type="InterPro" id="IPR013783">
    <property type="entry name" value="Ig-like_fold"/>
</dbReference>
<dbReference type="SUPFAM" id="SSF49313">
    <property type="entry name" value="Cadherin-like"/>
    <property type="match status" value="3"/>
</dbReference>
<feature type="region of interest" description="Disordered" evidence="5">
    <location>
        <begin position="493"/>
        <end position="525"/>
    </location>
</feature>
<dbReference type="InterPro" id="IPR051694">
    <property type="entry name" value="Immunoregulatory_rcpt-like"/>
</dbReference>
<feature type="compositionally biased region" description="Polar residues" evidence="5">
    <location>
        <begin position="916"/>
        <end position="927"/>
    </location>
</feature>
<evidence type="ECO:0000313" key="9">
    <source>
        <dbReference type="EMBL" id="KIR49226.1"/>
    </source>
</evidence>
<feature type="region of interest" description="Disordered" evidence="5">
    <location>
        <begin position="914"/>
        <end position="944"/>
    </location>
</feature>
<evidence type="ECO:0000256" key="6">
    <source>
        <dbReference type="SAM" id="Phobius"/>
    </source>
</evidence>
<dbReference type="PANTHER" id="PTHR15549:SF27">
    <property type="entry name" value="CHITIN-BINDING TYPE-1 DOMAIN-CONTAINING PROTEIN"/>
    <property type="match status" value="1"/>
</dbReference>
<dbReference type="GO" id="GO:0071944">
    <property type="term" value="C:cell periphery"/>
    <property type="evidence" value="ECO:0007669"/>
    <property type="project" value="UniProtKB-ARBA"/>
</dbReference>
<feature type="region of interest" description="Disordered" evidence="5">
    <location>
        <begin position="658"/>
        <end position="682"/>
    </location>
</feature>
<reference evidence="9" key="1">
    <citation type="submission" date="2015-01" db="EMBL/GenBank/DDBJ databases">
        <title>The Genome Sequence of Cryptococcus gattii CA1280.</title>
        <authorList>
            <consortium name="The Broad Institute Genomics Platform"/>
            <person name="Cuomo C."/>
            <person name="Litvintseva A."/>
            <person name="Chen Y."/>
            <person name="Heitman J."/>
            <person name="Sun S."/>
            <person name="Springer D."/>
            <person name="Dromer F."/>
            <person name="Young S."/>
            <person name="Zeng Q."/>
            <person name="Gargeya S."/>
            <person name="Abouelleil A."/>
            <person name="Alvarado L."/>
            <person name="Chapman S.B."/>
            <person name="Gainer-Dewar J."/>
            <person name="Goldberg J."/>
            <person name="Griggs A."/>
            <person name="Gujja S."/>
            <person name="Hansen M."/>
            <person name="Howarth C."/>
            <person name="Imamovic A."/>
            <person name="Larimer J."/>
            <person name="Murphy C."/>
            <person name="Naylor J."/>
            <person name="Pearson M."/>
            <person name="Priest M."/>
            <person name="Roberts A."/>
            <person name="Saif S."/>
            <person name="Shea T."/>
            <person name="Sykes S."/>
            <person name="Wortman J."/>
            <person name="Nusbaum C."/>
            <person name="Birren B."/>
        </authorList>
    </citation>
    <scope>NUCLEOTIDE SEQUENCE [LARGE SCALE GENOMIC DNA]</scope>
    <source>
        <strain evidence="9">CA1280</strain>
    </source>
</reference>
<feature type="compositionally biased region" description="Polar residues" evidence="5">
    <location>
        <begin position="624"/>
        <end position="633"/>
    </location>
</feature>
<feature type="compositionally biased region" description="Polar residues" evidence="5">
    <location>
        <begin position="870"/>
        <end position="886"/>
    </location>
</feature>
<dbReference type="OrthoDB" id="414243at2759"/>
<evidence type="ECO:0000256" key="1">
    <source>
        <dbReference type="ARBA" id="ARBA00004167"/>
    </source>
</evidence>
<evidence type="ECO:0000256" key="2">
    <source>
        <dbReference type="ARBA" id="ARBA00022692"/>
    </source>
</evidence>
<feature type="compositionally biased region" description="Polar residues" evidence="5">
    <location>
        <begin position="436"/>
        <end position="453"/>
    </location>
</feature>
<dbReference type="SMART" id="SM00736">
    <property type="entry name" value="CADG"/>
    <property type="match status" value="2"/>
</dbReference>
<evidence type="ECO:0000259" key="8">
    <source>
        <dbReference type="SMART" id="SM00736"/>
    </source>
</evidence>
<evidence type="ECO:0000256" key="3">
    <source>
        <dbReference type="ARBA" id="ARBA00022989"/>
    </source>
</evidence>
<dbReference type="GO" id="GO:0005509">
    <property type="term" value="F:calcium ion binding"/>
    <property type="evidence" value="ECO:0007669"/>
    <property type="project" value="InterPro"/>
</dbReference>
<evidence type="ECO:0000256" key="4">
    <source>
        <dbReference type="ARBA" id="ARBA00023136"/>
    </source>
</evidence>
<dbReference type="PANTHER" id="PTHR15549">
    <property type="entry name" value="PAIRED IMMUNOGLOBULIN-LIKE TYPE 2 RECEPTOR"/>
    <property type="match status" value="1"/>
</dbReference>
<feature type="chain" id="PRO_5002223590" description="Dystroglycan-type cadherin-like domain-containing protein" evidence="7">
    <location>
        <begin position="17"/>
        <end position="1073"/>
    </location>
</feature>
<organism evidence="9">
    <name type="scientific">Cryptococcus bacillisporus CA1280</name>
    <dbReference type="NCBI Taxonomy" id="1296109"/>
    <lineage>
        <taxon>Eukaryota</taxon>
        <taxon>Fungi</taxon>
        <taxon>Dikarya</taxon>
        <taxon>Basidiomycota</taxon>
        <taxon>Agaricomycotina</taxon>
        <taxon>Tremellomycetes</taxon>
        <taxon>Tremellales</taxon>
        <taxon>Cryptococcaceae</taxon>
        <taxon>Cryptococcus</taxon>
        <taxon>Cryptococcus gattii species complex</taxon>
    </lineage>
</organism>
<accession>A0A0D0VPW4</accession>
<feature type="region of interest" description="Disordered" evidence="5">
    <location>
        <begin position="624"/>
        <end position="645"/>
    </location>
</feature>
<keyword evidence="3 6" id="KW-1133">Transmembrane helix</keyword>
<proteinExistence type="predicted"/>
<keyword evidence="4 6" id="KW-0472">Membrane</keyword>
<keyword evidence="2 6" id="KW-0812">Transmembrane</keyword>
<dbReference type="InterPro" id="IPR006644">
    <property type="entry name" value="Cadg"/>
</dbReference>
<dbReference type="Gene3D" id="2.60.40.10">
    <property type="entry name" value="Immunoglobulins"/>
    <property type="match status" value="3"/>
</dbReference>
<dbReference type="Pfam" id="PF05345">
    <property type="entry name" value="He_PIG"/>
    <property type="match status" value="2"/>
</dbReference>
<comment type="subcellular location">
    <subcellularLocation>
        <location evidence="1">Membrane</location>
        <topology evidence="1">Single-pass membrane protein</topology>
    </subcellularLocation>
</comment>
<feature type="region of interest" description="Disordered" evidence="5">
    <location>
        <begin position="859"/>
        <end position="886"/>
    </location>
</feature>
<sequence length="1073" mass="114962">MFFATLAVSLLSTTWAAPGLVYPLQDQLPPVARVGSVFIFDLLPGTFNSTSSISYTTSTLPSWLSWDAPTLSFYGTPTSSDQGQEDITVTATDSSGSTRSNFTLLVTNYSVPGVHQSFYTQIRQPNLHDISSATILPEGTGVSIPPWWSFSLGFQPDTFRLSNDDNNNGRLYNGARVRGTAGLPSWLHFDNETFTFTGVAPGEGTYTIVATGTDFWGYTGAQTSFIIEIGQGKSIELARDYNFTDVQTIAKGKVDYALDLSGILVGNETATKDELNITLASDEYDWLSFNSDTNVLSGTVPDSYQNGTTSPLSIPLNIASSNSSNTLSVTAWISIDIAPYFFSTYNLPNSTISPSDELSFDISPYRTNSSADLNATVTPTDAASWLTFHAENLTLEGIAPTSPKYNQVSVIFEAVVGNLAATTTLNVNITGIADTSESTGTAAVPTSTSSNTPHHGGLSTGGKIALGVVFGILGLLIILALLWLLCCRRRRNNKEEEDEKGPRASAPDLGDPFRRSFGLAHTRGTPVGTVGYSDTTAVTDRSPASLSSNATAVEKPHRMDGMKGIIHWDENGEENLVQNPDFSQDFVGYPDVIATEDPIDESRVDISSGSRSLMSNSSRASWQSKSTFQWSSGDGTGEESRGFGSQAEDIERASLGAVGGIGRMPTTDSIPRPRADFTPKYPRHQSPAVLARLTGDDASSHDSFSEFHSSYDGIRDSFQSGTNFGASSDFDENSMMGTGSVFHTQSQMHSGSGSGSLGFGKSILSQIGESTGYKSSDTEAESEEPAVVSTAHRTSFDNRQDSPRILTTERANRDTQTMSGMFDDAEEASRRSTMIATNTGLGYPNSVIYFGSPQPHIEGLGAELEDGKGYTSQRSSNAPSESTARASTIRAVPFREDPLSPSLPQASSFIRHRRTNTASSNSGSQGSARLVPGGNAGVSTGANDGRVYAASNETFSMHPTIHPPPTVSLSAATWSSNPPSTYRAEVEGGGSLPTWLHFDARELELWGVPPLKAVGDTTTVRILERLPRDARRADPMSFGYEPPQEKEVGRVVIEVNDKTKSPQFAFEGSPHAL</sequence>
<feature type="region of interest" description="Disordered" evidence="5">
    <location>
        <begin position="770"/>
        <end position="800"/>
    </location>
</feature>
<feature type="transmembrane region" description="Helical" evidence="6">
    <location>
        <begin position="464"/>
        <end position="485"/>
    </location>
</feature>
<evidence type="ECO:0000256" key="7">
    <source>
        <dbReference type="SAM" id="SignalP"/>
    </source>
</evidence>
<feature type="domain" description="Dystroglycan-type cadherin-like" evidence="8">
    <location>
        <begin position="130"/>
        <end position="236"/>
    </location>
</feature>
<protein>
    <recommendedName>
        <fullName evidence="8">Dystroglycan-type cadherin-like domain-containing protein</fullName>
    </recommendedName>
</protein>
<dbReference type="InterPro" id="IPR015919">
    <property type="entry name" value="Cadherin-like_sf"/>
</dbReference>
<feature type="region of interest" description="Disordered" evidence="5">
    <location>
        <begin position="436"/>
        <end position="456"/>
    </location>
</feature>
<dbReference type="AlphaFoldDB" id="A0A0D0VPW4"/>
<gene>
    <name evidence="9" type="ORF">I312_01379</name>
</gene>
<dbReference type="EMBL" id="KN847975">
    <property type="protein sequence ID" value="KIR49226.1"/>
    <property type="molecule type" value="Genomic_DNA"/>
</dbReference>
<keyword evidence="7" id="KW-0732">Signal</keyword>
<dbReference type="GO" id="GO:0016020">
    <property type="term" value="C:membrane"/>
    <property type="evidence" value="ECO:0007669"/>
    <property type="project" value="UniProtKB-SubCell"/>
</dbReference>
<dbReference type="HOGENOM" id="CLU_287441_0_0_1"/>